<keyword evidence="4" id="KW-1185">Reference proteome</keyword>
<feature type="signal peptide" evidence="2">
    <location>
        <begin position="1"/>
        <end position="16"/>
    </location>
</feature>
<proteinExistence type="predicted"/>
<name>A0A1E7FCU7_9STRA</name>
<evidence type="ECO:0000313" key="4">
    <source>
        <dbReference type="Proteomes" id="UP000095751"/>
    </source>
</evidence>
<feature type="chain" id="PRO_5009192955" evidence="2">
    <location>
        <begin position="17"/>
        <end position="158"/>
    </location>
</feature>
<evidence type="ECO:0000256" key="2">
    <source>
        <dbReference type="SAM" id="SignalP"/>
    </source>
</evidence>
<organism evidence="3 4">
    <name type="scientific">Fragilariopsis cylindrus CCMP1102</name>
    <dbReference type="NCBI Taxonomy" id="635003"/>
    <lineage>
        <taxon>Eukaryota</taxon>
        <taxon>Sar</taxon>
        <taxon>Stramenopiles</taxon>
        <taxon>Ochrophyta</taxon>
        <taxon>Bacillariophyta</taxon>
        <taxon>Bacillariophyceae</taxon>
        <taxon>Bacillariophycidae</taxon>
        <taxon>Bacillariales</taxon>
        <taxon>Bacillariaceae</taxon>
        <taxon>Fragilariopsis</taxon>
    </lineage>
</organism>
<reference evidence="3 4" key="1">
    <citation type="submission" date="2016-09" db="EMBL/GenBank/DDBJ databases">
        <title>Extensive genetic diversity and differential bi-allelic expression allows diatom success in the polar Southern Ocean.</title>
        <authorList>
            <consortium name="DOE Joint Genome Institute"/>
            <person name="Mock T."/>
            <person name="Otillar R.P."/>
            <person name="Strauss J."/>
            <person name="Dupont C."/>
            <person name="Frickenhaus S."/>
            <person name="Maumus F."/>
            <person name="Mcmullan M."/>
            <person name="Sanges R."/>
            <person name="Schmutz J."/>
            <person name="Toseland A."/>
            <person name="Valas R."/>
            <person name="Veluchamy A."/>
            <person name="Ward B.J."/>
            <person name="Allen A."/>
            <person name="Barry K."/>
            <person name="Falciatore A."/>
            <person name="Ferrante M."/>
            <person name="Fortunato A.E."/>
            <person name="Gloeckner G."/>
            <person name="Gruber A."/>
            <person name="Hipkin R."/>
            <person name="Janech M."/>
            <person name="Kroth P."/>
            <person name="Leese F."/>
            <person name="Lindquist E."/>
            <person name="Lyon B.R."/>
            <person name="Martin J."/>
            <person name="Mayer C."/>
            <person name="Parker M."/>
            <person name="Quesneville H."/>
            <person name="Raymond J."/>
            <person name="Uhlig C."/>
            <person name="Valentin K.U."/>
            <person name="Worden A.Z."/>
            <person name="Armbrust E.V."/>
            <person name="Bowler C."/>
            <person name="Green B."/>
            <person name="Moulton V."/>
            <person name="Van Oosterhout C."/>
            <person name="Grigoriev I."/>
        </authorList>
    </citation>
    <scope>NUCLEOTIDE SEQUENCE [LARGE SCALE GENOMIC DNA]</scope>
    <source>
        <strain evidence="3 4">CCMP1102</strain>
    </source>
</reference>
<gene>
    <name evidence="3" type="ORF">FRACYDRAFT_240697</name>
</gene>
<dbReference type="KEGG" id="fcy:FRACYDRAFT_240697"/>
<evidence type="ECO:0000313" key="3">
    <source>
        <dbReference type="EMBL" id="OEU15998.1"/>
    </source>
</evidence>
<dbReference type="AlphaFoldDB" id="A0A1E7FCU7"/>
<evidence type="ECO:0000256" key="1">
    <source>
        <dbReference type="SAM" id="MobiDB-lite"/>
    </source>
</evidence>
<sequence>MALCAHNLLASSVIYALVTCSVSLGHKKYCSISASNVVTLSRTSAAPPTSINSMSNINKTAQLQFSTDAKTNTLEQHLAQEAKKVSIKSRKKQKEDTGVVSSSTPELHEEETNETTETNESNETNEMEEAIKKPYTNQFDESDAIEEKKTKPITKILT</sequence>
<protein>
    <submittedName>
        <fullName evidence="3">Uncharacterized protein</fullName>
    </submittedName>
</protein>
<keyword evidence="2" id="KW-0732">Signal</keyword>
<feature type="region of interest" description="Disordered" evidence="1">
    <location>
        <begin position="82"/>
        <end position="158"/>
    </location>
</feature>
<dbReference type="EMBL" id="KV784359">
    <property type="protein sequence ID" value="OEU15998.1"/>
    <property type="molecule type" value="Genomic_DNA"/>
</dbReference>
<dbReference type="InParanoid" id="A0A1E7FCU7"/>
<accession>A0A1E7FCU7</accession>
<dbReference type="Proteomes" id="UP000095751">
    <property type="component" value="Unassembled WGS sequence"/>
</dbReference>